<dbReference type="Proteomes" id="UP000001064">
    <property type="component" value="Unassembled WGS sequence"/>
</dbReference>
<protein>
    <submittedName>
        <fullName evidence="1">Uncharacterized protein</fullName>
    </submittedName>
</protein>
<dbReference type="GeneID" id="10506692"/>
<organism evidence="1 2">
    <name type="scientific">Dictyostelium purpureum</name>
    <name type="common">Slime mold</name>
    <dbReference type="NCBI Taxonomy" id="5786"/>
    <lineage>
        <taxon>Eukaryota</taxon>
        <taxon>Amoebozoa</taxon>
        <taxon>Evosea</taxon>
        <taxon>Eumycetozoa</taxon>
        <taxon>Dictyostelia</taxon>
        <taxon>Dictyosteliales</taxon>
        <taxon>Dictyosteliaceae</taxon>
        <taxon>Dictyostelium</taxon>
    </lineage>
</organism>
<gene>
    <name evidence="1" type="ORF">DICPUDRAFT_148520</name>
</gene>
<dbReference type="KEGG" id="dpp:DICPUDRAFT_148520"/>
<accession>F0ZBB8</accession>
<proteinExistence type="predicted"/>
<dbReference type="EMBL" id="GL870970">
    <property type="protein sequence ID" value="EGC38718.1"/>
    <property type="molecule type" value="Genomic_DNA"/>
</dbReference>
<dbReference type="VEuPathDB" id="AmoebaDB:DICPUDRAFT_148520"/>
<sequence>MTAGIYRQVQPDYIQRHFEKSYLKVQHNLIRDLLLSLVSVILKLHSYCEILF</sequence>
<evidence type="ECO:0000313" key="2">
    <source>
        <dbReference type="Proteomes" id="UP000001064"/>
    </source>
</evidence>
<dbReference type="AlphaFoldDB" id="F0ZBB8"/>
<keyword evidence="2" id="KW-1185">Reference proteome</keyword>
<reference evidence="2" key="1">
    <citation type="journal article" date="2011" name="Genome Biol.">
        <title>Comparative genomics of the social amoebae Dictyostelium discoideum and Dictyostelium purpureum.</title>
        <authorList>
            <consortium name="US DOE Joint Genome Institute (JGI-PGF)"/>
            <person name="Sucgang R."/>
            <person name="Kuo A."/>
            <person name="Tian X."/>
            <person name="Salerno W."/>
            <person name="Parikh A."/>
            <person name="Feasley C.L."/>
            <person name="Dalin E."/>
            <person name="Tu H."/>
            <person name="Huang E."/>
            <person name="Barry K."/>
            <person name="Lindquist E."/>
            <person name="Shapiro H."/>
            <person name="Bruce D."/>
            <person name="Schmutz J."/>
            <person name="Salamov A."/>
            <person name="Fey P."/>
            <person name="Gaudet P."/>
            <person name="Anjard C."/>
            <person name="Babu M.M."/>
            <person name="Basu S."/>
            <person name="Bushmanova Y."/>
            <person name="van der Wel H."/>
            <person name="Katoh-Kurasawa M."/>
            <person name="Dinh C."/>
            <person name="Coutinho P.M."/>
            <person name="Saito T."/>
            <person name="Elias M."/>
            <person name="Schaap P."/>
            <person name="Kay R.R."/>
            <person name="Henrissat B."/>
            <person name="Eichinger L."/>
            <person name="Rivero F."/>
            <person name="Putnam N.H."/>
            <person name="West C.M."/>
            <person name="Loomis W.F."/>
            <person name="Chisholm R.L."/>
            <person name="Shaulsky G."/>
            <person name="Strassmann J.E."/>
            <person name="Queller D.C."/>
            <person name="Kuspa A."/>
            <person name="Grigoriev I.V."/>
        </authorList>
    </citation>
    <scope>NUCLEOTIDE SEQUENCE [LARGE SCALE GENOMIC DNA]</scope>
    <source>
        <strain evidence="2">QSDP1</strain>
    </source>
</reference>
<dbReference type="RefSeq" id="XP_003284709.1">
    <property type="nucleotide sequence ID" value="XM_003284661.1"/>
</dbReference>
<dbReference type="InParanoid" id="F0ZBB8"/>
<evidence type="ECO:0000313" key="1">
    <source>
        <dbReference type="EMBL" id="EGC38718.1"/>
    </source>
</evidence>
<name>F0ZBB8_DICPU</name>